<evidence type="ECO:0000313" key="2">
    <source>
        <dbReference type="Proteomes" id="UP001061302"/>
    </source>
</evidence>
<reference evidence="1" key="1">
    <citation type="submission" date="2022-10" db="EMBL/GenBank/DDBJ databases">
        <title>Chitiniphilus purpureus sp. nov., a novel chitin-degrading bacterium isolated from crawfish pond sediment.</title>
        <authorList>
            <person name="Li K."/>
        </authorList>
    </citation>
    <scope>NUCLEOTIDE SEQUENCE</scope>
    <source>
        <strain evidence="1">CD1</strain>
    </source>
</reference>
<dbReference type="Proteomes" id="UP001061302">
    <property type="component" value="Chromosome"/>
</dbReference>
<proteinExistence type="predicted"/>
<keyword evidence="2" id="KW-1185">Reference proteome</keyword>
<gene>
    <name evidence="1" type="ORF">N8I74_03830</name>
</gene>
<protein>
    <submittedName>
        <fullName evidence="1">Uncharacterized protein</fullName>
    </submittedName>
</protein>
<accession>A0ABY6DP70</accession>
<name>A0ABY6DP70_9NEIS</name>
<dbReference type="RefSeq" id="WP_263125600.1">
    <property type="nucleotide sequence ID" value="NZ_CP106753.1"/>
</dbReference>
<organism evidence="1 2">
    <name type="scientific">Chitiniphilus purpureus</name>
    <dbReference type="NCBI Taxonomy" id="2981137"/>
    <lineage>
        <taxon>Bacteria</taxon>
        <taxon>Pseudomonadati</taxon>
        <taxon>Pseudomonadota</taxon>
        <taxon>Betaproteobacteria</taxon>
        <taxon>Neisseriales</taxon>
        <taxon>Chitinibacteraceae</taxon>
        <taxon>Chitiniphilus</taxon>
    </lineage>
</organism>
<sequence>MGTVYYKTELGQQELVARSGQVPPKARQLLIMIDGHRSFEDLAALMPGAGDVLRMLEQLKLIAPQGAESTPAAVVHGLYDQLPPPRRLLLVRQIVLQVAGEFLGKGWESKLDERFAALRDGPGLEALVEDWLTALRRSGHRGAADAGQRAVAGALKRAGH</sequence>
<dbReference type="EMBL" id="CP106753">
    <property type="protein sequence ID" value="UXY16159.1"/>
    <property type="molecule type" value="Genomic_DNA"/>
</dbReference>
<evidence type="ECO:0000313" key="1">
    <source>
        <dbReference type="EMBL" id="UXY16159.1"/>
    </source>
</evidence>